<dbReference type="EMBL" id="JAGGNH010000009">
    <property type="protein sequence ID" value="KAJ0963820.1"/>
    <property type="molecule type" value="Genomic_DNA"/>
</dbReference>
<organism evidence="1 2">
    <name type="scientific">Dioscorea zingiberensis</name>
    <dbReference type="NCBI Taxonomy" id="325984"/>
    <lineage>
        <taxon>Eukaryota</taxon>
        <taxon>Viridiplantae</taxon>
        <taxon>Streptophyta</taxon>
        <taxon>Embryophyta</taxon>
        <taxon>Tracheophyta</taxon>
        <taxon>Spermatophyta</taxon>
        <taxon>Magnoliopsida</taxon>
        <taxon>Liliopsida</taxon>
        <taxon>Dioscoreales</taxon>
        <taxon>Dioscoreaceae</taxon>
        <taxon>Dioscorea</taxon>
    </lineage>
</organism>
<evidence type="ECO:0000313" key="2">
    <source>
        <dbReference type="Proteomes" id="UP001085076"/>
    </source>
</evidence>
<dbReference type="AlphaFoldDB" id="A0A9D5C009"/>
<gene>
    <name evidence="1" type="ORF">J5N97_028942</name>
</gene>
<reference evidence="1" key="1">
    <citation type="submission" date="2021-03" db="EMBL/GenBank/DDBJ databases">
        <authorList>
            <person name="Li Z."/>
            <person name="Yang C."/>
        </authorList>
    </citation>
    <scope>NUCLEOTIDE SEQUENCE</scope>
    <source>
        <strain evidence="1">Dzin_1.0</strain>
        <tissue evidence="1">Leaf</tissue>
    </source>
</reference>
<accession>A0A9D5C009</accession>
<protein>
    <submittedName>
        <fullName evidence="1">Uncharacterized protein</fullName>
    </submittedName>
</protein>
<sequence>MKHSCFHQPRWWHVAIIEIVSTIIQDIHAVSEGHHPGSCWMIPSWRACRRVAPMQQPWKGISCRQASERGCAFDLQPLVDIMPAIEMTECDPVGPSQSQCQPLIIDGRSVSRTQVPLHQFFLTISDLSAYSLK</sequence>
<evidence type="ECO:0000313" key="1">
    <source>
        <dbReference type="EMBL" id="KAJ0963820.1"/>
    </source>
</evidence>
<dbReference type="Proteomes" id="UP001085076">
    <property type="component" value="Miscellaneous, Linkage group lg09"/>
</dbReference>
<comment type="caution">
    <text evidence="1">The sequence shown here is derived from an EMBL/GenBank/DDBJ whole genome shotgun (WGS) entry which is preliminary data.</text>
</comment>
<name>A0A9D5C009_9LILI</name>
<proteinExistence type="predicted"/>
<reference evidence="1" key="2">
    <citation type="journal article" date="2022" name="Hortic Res">
        <title>The genome of Dioscorea zingiberensis sheds light on the biosynthesis, origin and evolution of the medicinally important diosgenin saponins.</title>
        <authorList>
            <person name="Li Y."/>
            <person name="Tan C."/>
            <person name="Li Z."/>
            <person name="Guo J."/>
            <person name="Li S."/>
            <person name="Chen X."/>
            <person name="Wang C."/>
            <person name="Dai X."/>
            <person name="Yang H."/>
            <person name="Song W."/>
            <person name="Hou L."/>
            <person name="Xu J."/>
            <person name="Tong Z."/>
            <person name="Xu A."/>
            <person name="Yuan X."/>
            <person name="Wang W."/>
            <person name="Yang Q."/>
            <person name="Chen L."/>
            <person name="Sun Z."/>
            <person name="Wang K."/>
            <person name="Pan B."/>
            <person name="Chen J."/>
            <person name="Bao Y."/>
            <person name="Liu F."/>
            <person name="Qi X."/>
            <person name="Gang D.R."/>
            <person name="Wen J."/>
            <person name="Li J."/>
        </authorList>
    </citation>
    <scope>NUCLEOTIDE SEQUENCE</scope>
    <source>
        <strain evidence="1">Dzin_1.0</strain>
    </source>
</reference>
<keyword evidence="2" id="KW-1185">Reference proteome</keyword>